<evidence type="ECO:0000313" key="3">
    <source>
        <dbReference type="Proteomes" id="UP000315010"/>
    </source>
</evidence>
<proteinExistence type="predicted"/>
<dbReference type="OrthoDB" id="253624at2"/>
<feature type="compositionally biased region" description="Basic and acidic residues" evidence="1">
    <location>
        <begin position="381"/>
        <end position="395"/>
    </location>
</feature>
<evidence type="ECO:0000313" key="2">
    <source>
        <dbReference type="EMBL" id="TWT84674.1"/>
    </source>
</evidence>
<accession>A0A5C5ZBI8</accession>
<dbReference type="RefSeq" id="WP_146402495.1">
    <property type="nucleotide sequence ID" value="NZ_SJPJ01000001.1"/>
</dbReference>
<dbReference type="EMBL" id="SJPJ01000001">
    <property type="protein sequence ID" value="TWT84674.1"/>
    <property type="molecule type" value="Genomic_DNA"/>
</dbReference>
<organism evidence="2 3">
    <name type="scientific">Novipirellula herctigrandis</name>
    <dbReference type="NCBI Taxonomy" id="2527986"/>
    <lineage>
        <taxon>Bacteria</taxon>
        <taxon>Pseudomonadati</taxon>
        <taxon>Planctomycetota</taxon>
        <taxon>Planctomycetia</taxon>
        <taxon>Pirellulales</taxon>
        <taxon>Pirellulaceae</taxon>
        <taxon>Novipirellula</taxon>
    </lineage>
</organism>
<feature type="region of interest" description="Disordered" evidence="1">
    <location>
        <begin position="381"/>
        <end position="407"/>
    </location>
</feature>
<comment type="caution">
    <text evidence="2">The sequence shown here is derived from an EMBL/GenBank/DDBJ whole genome shotgun (WGS) entry which is preliminary data.</text>
</comment>
<sequence>MNNLDERNHRKWKFSLRHLLTLTALAALFIAVAIAYRKNESLNQSRAALLSLSSRLDVTDEDKLTHVALPKVANDFQTWDVHVPPGPALELRLGIGDVSEAGIPSQVERVGLPAGRHRVTLHSVVSPDSGNRFVVYVDAKQVIEKVPARDWLPGGWSSSSGLSWPQGPTTNEQTPLQLAGQRYTLRPDIGKNNYFNGSDDSLVTSPGYRVWIDQPDRSYEPASPFLGFEHHTTYHGIGLRDGLRYKMSTTAPYELTLTRPKSRGRDPVLRIIPEFIVDGKSVLSSQTPSFSSWQLRNDAVGKDALRWTKESSQTVYNAFLHATFKSDEDVKPVIELKWDADKPSEVGLRLAQTPANERITRLRLRIVGGTKHLWRKIDAGKQKLDSKKESDEKPADSSGMTISLDPVGEGDGDIQINWQTDQSLPLQVVQRNRVKPNPYSGVSLYQGLPLKFAARIPKSLAPSISVTRINQHPTLPDTPFPGGAVFGEIQMELKAEQDDWIWLQAQDLKITP</sequence>
<name>A0A5C5ZBI8_9BACT</name>
<evidence type="ECO:0000256" key="1">
    <source>
        <dbReference type="SAM" id="MobiDB-lite"/>
    </source>
</evidence>
<reference evidence="2 3" key="1">
    <citation type="submission" date="2019-02" db="EMBL/GenBank/DDBJ databases">
        <title>Deep-cultivation of Planctomycetes and their phenomic and genomic characterization uncovers novel biology.</title>
        <authorList>
            <person name="Wiegand S."/>
            <person name="Jogler M."/>
            <person name="Boedeker C."/>
            <person name="Pinto D."/>
            <person name="Vollmers J."/>
            <person name="Rivas-Marin E."/>
            <person name="Kohn T."/>
            <person name="Peeters S.H."/>
            <person name="Heuer A."/>
            <person name="Rast P."/>
            <person name="Oberbeckmann S."/>
            <person name="Bunk B."/>
            <person name="Jeske O."/>
            <person name="Meyerdierks A."/>
            <person name="Storesund J.E."/>
            <person name="Kallscheuer N."/>
            <person name="Luecker S."/>
            <person name="Lage O.M."/>
            <person name="Pohl T."/>
            <person name="Merkel B.J."/>
            <person name="Hornburger P."/>
            <person name="Mueller R.-W."/>
            <person name="Bruemmer F."/>
            <person name="Labrenz M."/>
            <person name="Spormann A.M."/>
            <person name="Op Den Camp H."/>
            <person name="Overmann J."/>
            <person name="Amann R."/>
            <person name="Jetten M.S.M."/>
            <person name="Mascher T."/>
            <person name="Medema M.H."/>
            <person name="Devos D.P."/>
            <person name="Kaster A.-K."/>
            <person name="Ovreas L."/>
            <person name="Rohde M."/>
            <person name="Galperin M.Y."/>
            <person name="Jogler C."/>
        </authorList>
    </citation>
    <scope>NUCLEOTIDE SEQUENCE [LARGE SCALE GENOMIC DNA]</scope>
    <source>
        <strain evidence="2 3">CA13</strain>
    </source>
</reference>
<protein>
    <submittedName>
        <fullName evidence="2">Uncharacterized protein</fullName>
    </submittedName>
</protein>
<dbReference type="AlphaFoldDB" id="A0A5C5ZBI8"/>
<gene>
    <name evidence="2" type="ORF">CA13_61540</name>
</gene>
<keyword evidence="3" id="KW-1185">Reference proteome</keyword>
<dbReference type="Proteomes" id="UP000315010">
    <property type="component" value="Unassembled WGS sequence"/>
</dbReference>